<gene>
    <name evidence="3" type="ORF">ENG47_06600</name>
</gene>
<dbReference type="Gene3D" id="1.50.10.10">
    <property type="match status" value="1"/>
</dbReference>
<evidence type="ECO:0000259" key="2">
    <source>
        <dbReference type="Pfam" id="PF22124"/>
    </source>
</evidence>
<dbReference type="Pfam" id="PF22124">
    <property type="entry name" value="Glyco_hydro_95_cat"/>
    <property type="match status" value="1"/>
</dbReference>
<dbReference type="InterPro" id="IPR008928">
    <property type="entry name" value="6-hairpin_glycosidase_sf"/>
</dbReference>
<dbReference type="InterPro" id="IPR049053">
    <property type="entry name" value="AFCA-like_C"/>
</dbReference>
<dbReference type="GO" id="GO:0004560">
    <property type="term" value="F:alpha-L-fucosidase activity"/>
    <property type="evidence" value="ECO:0007669"/>
    <property type="project" value="TreeGrafter"/>
</dbReference>
<keyword evidence="3" id="KW-0378">Hydrolase</keyword>
<accession>A0A7V0N0P7</accession>
<dbReference type="AlphaFoldDB" id="A0A7V0N0P7"/>
<evidence type="ECO:0000259" key="1">
    <source>
        <dbReference type="Pfam" id="PF21307"/>
    </source>
</evidence>
<dbReference type="PANTHER" id="PTHR31084">
    <property type="entry name" value="ALPHA-L-FUCOSIDASE 2"/>
    <property type="match status" value="1"/>
</dbReference>
<dbReference type="SUPFAM" id="SSF48208">
    <property type="entry name" value="Six-hairpin glycosidases"/>
    <property type="match status" value="1"/>
</dbReference>
<feature type="domain" description="Alpha fucosidase A-like C-terminal" evidence="1">
    <location>
        <begin position="317"/>
        <end position="409"/>
    </location>
</feature>
<proteinExistence type="predicted"/>
<sequence>NYWPAEVGNLSECAEPLFQMIEELADQGRDVAREHYGARGWVFHQNTDMWRVAAPMDGPDWGTFTTGGAWLCTHLWEHYLFTEDKEFLAHYYPIMKENVIFFLDFLVEHPRYGWLVTNPSTSPENFPGRADNIPFYDEVTGWVSPGTTICAGSTIDMQILRDLFTYVAEAAKILNVDQDFRQKVLSTRDRLAPMQIGQRGDLQEWLEDWPQKESSHRHISNLYGLFPGNQISARRTPQLAEAAKVVLEQRGLRGNGWSSAWKMACWARLYQPEKALENFVYAIKNYTFDNLFSICSKALQVDGSFGVAAAIMEMLLQSHEGEINLLPSLPSAWSMGFIKGIKARGGFELDISWEKNCLKEATITSNLGKKCWVRTATPVQVFWGNKIIPVEEEEGVVSFETSKGEKYKLVAESAKTS</sequence>
<feature type="non-terminal residue" evidence="3">
    <location>
        <position position="1"/>
    </location>
</feature>
<reference evidence="3" key="1">
    <citation type="journal article" date="2020" name="mSystems">
        <title>Genome- and Community-Level Interaction Insights into Carbon Utilization and Element Cycling Functions of Hydrothermarchaeota in Hydrothermal Sediment.</title>
        <authorList>
            <person name="Zhou Z."/>
            <person name="Liu Y."/>
            <person name="Xu W."/>
            <person name="Pan J."/>
            <person name="Luo Z.H."/>
            <person name="Li M."/>
        </authorList>
    </citation>
    <scope>NUCLEOTIDE SEQUENCE [LARGE SCALE GENOMIC DNA]</scope>
    <source>
        <strain evidence="3">HyVt-219</strain>
    </source>
</reference>
<protein>
    <submittedName>
        <fullName evidence="3">Glycoside hydrolase family 95 protein</fullName>
    </submittedName>
</protein>
<dbReference type="InterPro" id="IPR054363">
    <property type="entry name" value="GH95_cat"/>
</dbReference>
<dbReference type="Proteomes" id="UP000885660">
    <property type="component" value="Unassembled WGS sequence"/>
</dbReference>
<comment type="caution">
    <text evidence="3">The sequence shown here is derived from an EMBL/GenBank/DDBJ whole genome shotgun (WGS) entry which is preliminary data.</text>
</comment>
<name>A0A7V0N0P7_UNCAE</name>
<evidence type="ECO:0000313" key="3">
    <source>
        <dbReference type="EMBL" id="HDN85405.1"/>
    </source>
</evidence>
<dbReference type="Pfam" id="PF21307">
    <property type="entry name" value="Glyco_hydro_95_C"/>
    <property type="match status" value="1"/>
</dbReference>
<dbReference type="GO" id="GO:0005975">
    <property type="term" value="P:carbohydrate metabolic process"/>
    <property type="evidence" value="ECO:0007669"/>
    <property type="project" value="InterPro"/>
</dbReference>
<organism evidence="3">
    <name type="scientific">Aerophobetes bacterium</name>
    <dbReference type="NCBI Taxonomy" id="2030807"/>
    <lineage>
        <taxon>Bacteria</taxon>
        <taxon>Candidatus Aerophobota</taxon>
    </lineage>
</organism>
<dbReference type="PANTHER" id="PTHR31084:SF0">
    <property type="entry name" value="ALPHA-L-FUCOSIDASE 2"/>
    <property type="match status" value="1"/>
</dbReference>
<dbReference type="EMBL" id="DRBC01000397">
    <property type="protein sequence ID" value="HDN85405.1"/>
    <property type="molecule type" value="Genomic_DNA"/>
</dbReference>
<feature type="domain" description="Glycosyl hydrolase family 95 catalytic" evidence="2">
    <location>
        <begin position="1"/>
        <end position="315"/>
    </location>
</feature>
<dbReference type="InterPro" id="IPR012341">
    <property type="entry name" value="6hp_glycosidase-like_sf"/>
</dbReference>